<dbReference type="Pfam" id="PF25944">
    <property type="entry name" value="Beta-barrel_RND"/>
    <property type="match status" value="1"/>
</dbReference>
<dbReference type="InterPro" id="IPR006143">
    <property type="entry name" value="RND_pump_MFP"/>
</dbReference>
<evidence type="ECO:0000259" key="5">
    <source>
        <dbReference type="Pfam" id="PF25944"/>
    </source>
</evidence>
<dbReference type="PANTHER" id="PTHR30158:SF23">
    <property type="entry name" value="MULTIDRUG RESISTANCE PROTEIN MEXA"/>
    <property type="match status" value="1"/>
</dbReference>
<dbReference type="Pfam" id="PF25967">
    <property type="entry name" value="RND-MFP_C"/>
    <property type="match status" value="1"/>
</dbReference>
<feature type="coiled-coil region" evidence="3">
    <location>
        <begin position="92"/>
        <end position="119"/>
    </location>
</feature>
<dbReference type="EMBL" id="CP012333">
    <property type="protein sequence ID" value="AKU98299.1"/>
    <property type="molecule type" value="Genomic_DNA"/>
</dbReference>
<reference evidence="7 8" key="1">
    <citation type="submission" date="2015-08" db="EMBL/GenBank/DDBJ databases">
        <authorList>
            <person name="Babu N.S."/>
            <person name="Beckwith C.J."/>
            <person name="Beseler K.G."/>
            <person name="Brison A."/>
            <person name="Carone J.V."/>
            <person name="Caskin T.P."/>
            <person name="Diamond M."/>
            <person name="Durham M.E."/>
            <person name="Foxe J.M."/>
            <person name="Go M."/>
            <person name="Henderson B.A."/>
            <person name="Jones I.B."/>
            <person name="McGettigan J.A."/>
            <person name="Micheletti S.J."/>
            <person name="Nasrallah M.E."/>
            <person name="Ortiz D."/>
            <person name="Piller C.R."/>
            <person name="Privatt S.R."/>
            <person name="Schneider S.L."/>
            <person name="Sharp S."/>
            <person name="Smith T.C."/>
            <person name="Stanton J.D."/>
            <person name="Ullery H.E."/>
            <person name="Wilson R.J."/>
            <person name="Serrano M.G."/>
            <person name="Buck G."/>
            <person name="Lee V."/>
            <person name="Wang Y."/>
            <person name="Carvalho R."/>
            <person name="Voegtly L."/>
            <person name="Shi R."/>
            <person name="Duckworth R."/>
            <person name="Johnson A."/>
            <person name="Loviza R."/>
            <person name="Walstead R."/>
            <person name="Shah Z."/>
            <person name="Kiflezghi M."/>
            <person name="Wade K."/>
            <person name="Ball S.L."/>
            <person name="Bradley K.W."/>
            <person name="Asai D.J."/>
            <person name="Bowman C.A."/>
            <person name="Russell D.A."/>
            <person name="Pope W.H."/>
            <person name="Jacobs-Sera D."/>
            <person name="Hendrix R.W."/>
            <person name="Hatfull G.F."/>
        </authorList>
    </citation>
    <scope>NUCLEOTIDE SEQUENCE [LARGE SCALE GENOMIC DNA]</scope>
    <source>
        <strain evidence="7 8">DSM 27648</strain>
    </source>
</reference>
<comment type="similarity">
    <text evidence="2">Belongs to the membrane fusion protein (MFP) (TC 8.A.1) family.</text>
</comment>
<evidence type="ECO:0000259" key="4">
    <source>
        <dbReference type="Pfam" id="PF25917"/>
    </source>
</evidence>
<keyword evidence="8" id="KW-1185">Reference proteome</keyword>
<comment type="subcellular location">
    <subcellularLocation>
        <location evidence="1">Cell envelope</location>
    </subcellularLocation>
</comment>
<dbReference type="KEGG" id="llu:AKJ09_04963"/>
<dbReference type="Proteomes" id="UP000064967">
    <property type="component" value="Chromosome"/>
</dbReference>
<dbReference type="GO" id="GO:0030313">
    <property type="term" value="C:cell envelope"/>
    <property type="evidence" value="ECO:0007669"/>
    <property type="project" value="UniProtKB-SubCell"/>
</dbReference>
<dbReference type="InterPro" id="IPR058625">
    <property type="entry name" value="MdtA-like_BSH"/>
</dbReference>
<evidence type="ECO:0000256" key="2">
    <source>
        <dbReference type="ARBA" id="ARBA00009477"/>
    </source>
</evidence>
<dbReference type="InterPro" id="IPR058626">
    <property type="entry name" value="MdtA-like_b-barrel"/>
</dbReference>
<proteinExistence type="inferred from homology"/>
<dbReference type="SUPFAM" id="SSF111369">
    <property type="entry name" value="HlyD-like secretion proteins"/>
    <property type="match status" value="1"/>
</dbReference>
<dbReference type="InterPro" id="IPR058627">
    <property type="entry name" value="MdtA-like_C"/>
</dbReference>
<feature type="domain" description="Multidrug resistance protein MdtA-like barrel-sandwich hybrid" evidence="4">
    <location>
        <begin position="58"/>
        <end position="177"/>
    </location>
</feature>
<dbReference type="GO" id="GO:0046677">
    <property type="term" value="P:response to antibiotic"/>
    <property type="evidence" value="ECO:0007669"/>
    <property type="project" value="TreeGrafter"/>
</dbReference>
<feature type="domain" description="Multidrug resistance protein MdtA-like C-terminal permuted SH3" evidence="6">
    <location>
        <begin position="274"/>
        <end position="334"/>
    </location>
</feature>
<dbReference type="OrthoDB" id="9772050at2"/>
<dbReference type="NCBIfam" id="TIGR01730">
    <property type="entry name" value="RND_mfp"/>
    <property type="match status" value="1"/>
</dbReference>
<dbReference type="Gene3D" id="2.40.30.170">
    <property type="match status" value="1"/>
</dbReference>
<dbReference type="Gene3D" id="1.10.287.470">
    <property type="entry name" value="Helix hairpin bin"/>
    <property type="match status" value="1"/>
</dbReference>
<organism evidence="7 8">
    <name type="scientific">Labilithrix luteola</name>
    <dbReference type="NCBI Taxonomy" id="1391654"/>
    <lineage>
        <taxon>Bacteria</taxon>
        <taxon>Pseudomonadati</taxon>
        <taxon>Myxococcota</taxon>
        <taxon>Polyangia</taxon>
        <taxon>Polyangiales</taxon>
        <taxon>Labilitrichaceae</taxon>
        <taxon>Labilithrix</taxon>
    </lineage>
</organism>
<keyword evidence="3" id="KW-0175">Coiled coil</keyword>
<evidence type="ECO:0000256" key="3">
    <source>
        <dbReference type="SAM" id="Coils"/>
    </source>
</evidence>
<accession>A0A0K1PYT2</accession>
<dbReference type="STRING" id="1391654.AKJ09_04963"/>
<sequence>MYRIPMPLVLVAALATTGCHRENHVTEEEGKFLATRPVRKDTELTKEYVAQIRAIQHIELRALEKGYLQKVFVDEGQHIAAGTKMFQIMPLIYQAEVQKAQAEADLSEIELKNTKLLADKNVVSPNELSLSNAKFNKAKAEVALASTHKSLTEIRAPFDGIMGRFNVRLGSLVAEGDLLTTLSDNRNIWVYFNVSEAEYLKYKQQQNQGSEPTPVKLIMANGEVFDQPGKVETIEADFNNGTGNLAFRATFPNPKGLLRHGETGKVVMTTPVKNALVIPQKATFDVLDKKFVYVIDEKNVVRQRPITVVAELPHVFLVDSGLDEKDKVLVDGLRKVHDGSPVAIDFKEPAEVLGHLDVAAE</sequence>
<evidence type="ECO:0000313" key="7">
    <source>
        <dbReference type="EMBL" id="AKU98299.1"/>
    </source>
</evidence>
<dbReference type="Pfam" id="PF25917">
    <property type="entry name" value="BSH_RND"/>
    <property type="match status" value="1"/>
</dbReference>
<dbReference type="Gene3D" id="2.40.420.20">
    <property type="match status" value="1"/>
</dbReference>
<evidence type="ECO:0000256" key="1">
    <source>
        <dbReference type="ARBA" id="ARBA00004196"/>
    </source>
</evidence>
<dbReference type="AlphaFoldDB" id="A0A0K1PYT2"/>
<feature type="domain" description="Multidrug resistance protein MdtA-like beta-barrel" evidence="5">
    <location>
        <begin position="188"/>
        <end position="268"/>
    </location>
</feature>
<dbReference type="PROSITE" id="PS51257">
    <property type="entry name" value="PROKAR_LIPOPROTEIN"/>
    <property type="match status" value="1"/>
</dbReference>
<dbReference type="PANTHER" id="PTHR30158">
    <property type="entry name" value="ACRA/E-RELATED COMPONENT OF DRUG EFFLUX TRANSPORTER"/>
    <property type="match status" value="1"/>
</dbReference>
<dbReference type="Gene3D" id="2.40.50.100">
    <property type="match status" value="1"/>
</dbReference>
<dbReference type="GO" id="GO:0005886">
    <property type="term" value="C:plasma membrane"/>
    <property type="evidence" value="ECO:0007669"/>
    <property type="project" value="TreeGrafter"/>
</dbReference>
<name>A0A0K1PYT2_9BACT</name>
<gene>
    <name evidence="7" type="ORF">AKJ09_04963</name>
</gene>
<evidence type="ECO:0000313" key="8">
    <source>
        <dbReference type="Proteomes" id="UP000064967"/>
    </source>
</evidence>
<dbReference type="GO" id="GO:0022857">
    <property type="term" value="F:transmembrane transporter activity"/>
    <property type="evidence" value="ECO:0007669"/>
    <property type="project" value="InterPro"/>
</dbReference>
<protein>
    <submittedName>
        <fullName evidence="7">Putative Co/Zn/Cd efflux system membrane fusion protein</fullName>
    </submittedName>
</protein>
<dbReference type="PATRIC" id="fig|1391654.3.peg.5028"/>
<evidence type="ECO:0000259" key="6">
    <source>
        <dbReference type="Pfam" id="PF25967"/>
    </source>
</evidence>